<protein>
    <submittedName>
        <fullName evidence="3">Uncharacterized protein</fullName>
    </submittedName>
</protein>
<dbReference type="PANTHER" id="PTHR35335">
    <property type="entry name" value="UPF0716 PROTEIN FXSA"/>
    <property type="match status" value="1"/>
</dbReference>
<dbReference type="Pfam" id="PF04186">
    <property type="entry name" value="FxsA"/>
    <property type="match status" value="1"/>
</dbReference>
<dbReference type="GO" id="GO:0016020">
    <property type="term" value="C:membrane"/>
    <property type="evidence" value="ECO:0007669"/>
    <property type="project" value="InterPro"/>
</dbReference>
<dbReference type="AlphaFoldDB" id="K6XMK7"/>
<evidence type="ECO:0000313" key="4">
    <source>
        <dbReference type="Proteomes" id="UP000006327"/>
    </source>
</evidence>
<keyword evidence="2" id="KW-1133">Transmembrane helix</keyword>
<reference evidence="3 4" key="1">
    <citation type="journal article" date="2017" name="Antonie Van Leeuwenhoek">
        <title>Rhizobium rhizosphaerae sp. nov., a novel species isolated from rice rhizosphere.</title>
        <authorList>
            <person name="Zhao J.J."/>
            <person name="Zhang J."/>
            <person name="Zhang R.J."/>
            <person name="Zhang C.W."/>
            <person name="Yin H.Q."/>
            <person name="Zhang X.X."/>
        </authorList>
    </citation>
    <scope>NUCLEOTIDE SEQUENCE [LARGE SCALE GENOMIC DNA]</scope>
    <source>
        <strain evidence="3 4">BSs20135</strain>
    </source>
</reference>
<dbReference type="PANTHER" id="PTHR35335:SF1">
    <property type="entry name" value="UPF0716 PROTEIN FXSA"/>
    <property type="match status" value="1"/>
</dbReference>
<sequence length="184" mass="20060">MVYVKFVAYTPINEASLFKLFLLFAILPIIEITILINVGEQIGGWYTVAIVIVTAFAGAQLVKQQGISTLMQAQQKMQAGTMPSQEMAEGLLLVIAGVLLVTPGFITDGIGFLLSLPMTRPLIAKGLVKHLSIKMVNPSFDGGFAQHQQPHSTNQSDDIIEGEFEHKDKSPVNPALKDDLRKPD</sequence>
<keyword evidence="2" id="KW-0472">Membrane</keyword>
<comment type="caution">
    <text evidence="3">The sequence shown here is derived from an EMBL/GenBank/DDBJ whole genome shotgun (WGS) entry which is preliminary data.</text>
</comment>
<evidence type="ECO:0000313" key="3">
    <source>
        <dbReference type="EMBL" id="GAC21874.1"/>
    </source>
</evidence>
<name>K6XMK7_9ALTE</name>
<dbReference type="NCBIfam" id="NF008528">
    <property type="entry name" value="PRK11463.1-2"/>
    <property type="match status" value="1"/>
</dbReference>
<dbReference type="InterPro" id="IPR007313">
    <property type="entry name" value="FxsA"/>
</dbReference>
<proteinExistence type="predicted"/>
<dbReference type="Proteomes" id="UP000006327">
    <property type="component" value="Unassembled WGS sequence"/>
</dbReference>
<accession>K6XMK7</accession>
<feature type="region of interest" description="Disordered" evidence="1">
    <location>
        <begin position="142"/>
        <end position="184"/>
    </location>
</feature>
<feature type="compositionally biased region" description="Basic and acidic residues" evidence="1">
    <location>
        <begin position="163"/>
        <end position="184"/>
    </location>
</feature>
<organism evidence="3 4">
    <name type="scientific">Paraglaciecola arctica BSs20135</name>
    <dbReference type="NCBI Taxonomy" id="493475"/>
    <lineage>
        <taxon>Bacteria</taxon>
        <taxon>Pseudomonadati</taxon>
        <taxon>Pseudomonadota</taxon>
        <taxon>Gammaproteobacteria</taxon>
        <taxon>Alteromonadales</taxon>
        <taxon>Alteromonadaceae</taxon>
        <taxon>Paraglaciecola</taxon>
    </lineage>
</organism>
<evidence type="ECO:0000256" key="1">
    <source>
        <dbReference type="SAM" id="MobiDB-lite"/>
    </source>
</evidence>
<feature type="transmembrane region" description="Helical" evidence="2">
    <location>
        <begin position="45"/>
        <end position="62"/>
    </location>
</feature>
<evidence type="ECO:0000256" key="2">
    <source>
        <dbReference type="SAM" id="Phobius"/>
    </source>
</evidence>
<dbReference type="STRING" id="493475.GARC_4938"/>
<dbReference type="eggNOG" id="COG3030">
    <property type="taxonomic scope" value="Bacteria"/>
</dbReference>
<keyword evidence="2" id="KW-0812">Transmembrane</keyword>
<gene>
    <name evidence="3" type="ORF">GARC_4938</name>
</gene>
<feature type="transmembrane region" description="Helical" evidence="2">
    <location>
        <begin position="91"/>
        <end position="116"/>
    </location>
</feature>
<feature type="compositionally biased region" description="Polar residues" evidence="1">
    <location>
        <begin position="146"/>
        <end position="157"/>
    </location>
</feature>
<keyword evidence="4" id="KW-1185">Reference proteome</keyword>
<feature type="transmembrane region" description="Helical" evidence="2">
    <location>
        <begin position="20"/>
        <end position="38"/>
    </location>
</feature>
<dbReference type="EMBL" id="BAEO01000065">
    <property type="protein sequence ID" value="GAC21874.1"/>
    <property type="molecule type" value="Genomic_DNA"/>
</dbReference>